<evidence type="ECO:0000259" key="8">
    <source>
        <dbReference type="PROSITE" id="PS50893"/>
    </source>
</evidence>
<dbReference type="InterPro" id="IPR003593">
    <property type="entry name" value="AAA+_ATPase"/>
</dbReference>
<dbReference type="Gene3D" id="3.40.50.300">
    <property type="entry name" value="P-loop containing nucleotide triphosphate hydrolases"/>
    <property type="match status" value="1"/>
</dbReference>
<dbReference type="GO" id="GO:0005886">
    <property type="term" value="C:plasma membrane"/>
    <property type="evidence" value="ECO:0007669"/>
    <property type="project" value="UniProtKB-SubCell"/>
</dbReference>
<reference evidence="10" key="1">
    <citation type="submission" date="2016-10" db="EMBL/GenBank/DDBJ databases">
        <authorList>
            <person name="Varghese N."/>
            <person name="Submissions S."/>
        </authorList>
    </citation>
    <scope>NUCLEOTIDE SEQUENCE [LARGE SCALE GENOMIC DNA]</scope>
    <source>
        <strain evidence="10">Z-7934</strain>
    </source>
</reference>
<dbReference type="Pfam" id="PF00005">
    <property type="entry name" value="ABC_tran"/>
    <property type="match status" value="1"/>
</dbReference>
<protein>
    <submittedName>
        <fullName evidence="9">ABC-type dipeptide/oligopeptide/nickel transport system, ATPase component</fullName>
    </submittedName>
</protein>
<evidence type="ECO:0000313" key="9">
    <source>
        <dbReference type="EMBL" id="SFI25800.1"/>
    </source>
</evidence>
<accession>A0A1I3GQT2</accession>
<evidence type="ECO:0000256" key="3">
    <source>
        <dbReference type="ARBA" id="ARBA00022448"/>
    </source>
</evidence>
<feature type="domain" description="ABC transporter" evidence="8">
    <location>
        <begin position="13"/>
        <end position="259"/>
    </location>
</feature>
<keyword evidence="5" id="KW-0547">Nucleotide-binding</keyword>
<dbReference type="GO" id="GO:0005524">
    <property type="term" value="F:ATP binding"/>
    <property type="evidence" value="ECO:0007669"/>
    <property type="project" value="UniProtKB-KW"/>
</dbReference>
<dbReference type="InterPro" id="IPR027417">
    <property type="entry name" value="P-loop_NTPase"/>
</dbReference>
<dbReference type="GO" id="GO:0016887">
    <property type="term" value="F:ATP hydrolysis activity"/>
    <property type="evidence" value="ECO:0007669"/>
    <property type="project" value="InterPro"/>
</dbReference>
<name>A0A1I3GQT2_9FIRM</name>
<dbReference type="PROSITE" id="PS50893">
    <property type="entry name" value="ABC_TRANSPORTER_2"/>
    <property type="match status" value="1"/>
</dbReference>
<evidence type="ECO:0000256" key="2">
    <source>
        <dbReference type="ARBA" id="ARBA00005417"/>
    </source>
</evidence>
<dbReference type="OrthoDB" id="9806285at2"/>
<evidence type="ECO:0000256" key="6">
    <source>
        <dbReference type="ARBA" id="ARBA00022840"/>
    </source>
</evidence>
<dbReference type="SMART" id="SM00382">
    <property type="entry name" value="AAA"/>
    <property type="match status" value="1"/>
</dbReference>
<keyword evidence="6" id="KW-0067">ATP-binding</keyword>
<comment type="similarity">
    <text evidence="2">Belongs to the ABC transporter superfamily.</text>
</comment>
<organism evidence="9 10">
    <name type="scientific">Tindallia magadiensis</name>
    <dbReference type="NCBI Taxonomy" id="69895"/>
    <lineage>
        <taxon>Bacteria</taxon>
        <taxon>Bacillati</taxon>
        <taxon>Bacillota</taxon>
        <taxon>Clostridia</taxon>
        <taxon>Peptostreptococcales</taxon>
        <taxon>Tindalliaceae</taxon>
        <taxon>Tindallia</taxon>
    </lineage>
</organism>
<evidence type="ECO:0000256" key="5">
    <source>
        <dbReference type="ARBA" id="ARBA00022741"/>
    </source>
</evidence>
<dbReference type="InterPro" id="IPR050388">
    <property type="entry name" value="ABC_Ni/Peptide_Import"/>
</dbReference>
<dbReference type="RefSeq" id="WP_093373331.1">
    <property type="nucleotide sequence ID" value="NZ_FOQA01000010.1"/>
</dbReference>
<keyword evidence="4" id="KW-1003">Cell membrane</keyword>
<dbReference type="Proteomes" id="UP000199287">
    <property type="component" value="Unassembled WGS sequence"/>
</dbReference>
<dbReference type="AlphaFoldDB" id="A0A1I3GQT2"/>
<evidence type="ECO:0000256" key="1">
    <source>
        <dbReference type="ARBA" id="ARBA00004202"/>
    </source>
</evidence>
<keyword evidence="7" id="KW-0472">Membrane</keyword>
<gene>
    <name evidence="9" type="ORF">SAMN05192551_11011</name>
</gene>
<sequence>MNEWNFSKEEALLETEDLTIAYGNEPVLKGINMKVYPNEIVGIVGESGSGKSTLARAIMNLLPRGAIKFSGEIYFEGRKLSQLKKKEWQRLRGNEIAMIFQNPSGYLNPIRRVGSQFIESIRAHQKITAADAEEIAKKTLIKMNLKDPHRVMKSYPFQLSGGMNQRVAIAMATAMAPQLVIADEPTSALDVITQRIIIDEMKNLRDKENTSILMITHHIACAASFADRIIVMKSGRIVEEGTAEIVTKNPLNSYTRSLLESIPRMRKG</sequence>
<proteinExistence type="inferred from homology"/>
<dbReference type="STRING" id="69895.SAMN05192551_11011"/>
<comment type="subcellular location">
    <subcellularLocation>
        <location evidence="1">Cell membrane</location>
        <topology evidence="1">Peripheral membrane protein</topology>
    </subcellularLocation>
</comment>
<evidence type="ECO:0000256" key="7">
    <source>
        <dbReference type="ARBA" id="ARBA00023136"/>
    </source>
</evidence>
<dbReference type="PANTHER" id="PTHR43297:SF2">
    <property type="entry name" value="DIPEPTIDE TRANSPORT ATP-BINDING PROTEIN DPPD"/>
    <property type="match status" value="1"/>
</dbReference>
<dbReference type="PANTHER" id="PTHR43297">
    <property type="entry name" value="OLIGOPEPTIDE TRANSPORT ATP-BINDING PROTEIN APPD"/>
    <property type="match status" value="1"/>
</dbReference>
<dbReference type="EMBL" id="FOQA01000010">
    <property type="protein sequence ID" value="SFI25800.1"/>
    <property type="molecule type" value="Genomic_DNA"/>
</dbReference>
<keyword evidence="10" id="KW-1185">Reference proteome</keyword>
<evidence type="ECO:0000256" key="4">
    <source>
        <dbReference type="ARBA" id="ARBA00022475"/>
    </source>
</evidence>
<dbReference type="CDD" id="cd03257">
    <property type="entry name" value="ABC_NikE_OppD_transporters"/>
    <property type="match status" value="1"/>
</dbReference>
<dbReference type="InterPro" id="IPR003439">
    <property type="entry name" value="ABC_transporter-like_ATP-bd"/>
</dbReference>
<dbReference type="SUPFAM" id="SSF52540">
    <property type="entry name" value="P-loop containing nucleoside triphosphate hydrolases"/>
    <property type="match status" value="1"/>
</dbReference>
<keyword evidence="3" id="KW-0813">Transport</keyword>
<evidence type="ECO:0000313" key="10">
    <source>
        <dbReference type="Proteomes" id="UP000199287"/>
    </source>
</evidence>